<keyword evidence="2" id="KW-0238">DNA-binding</keyword>
<dbReference type="GO" id="GO:0006260">
    <property type="term" value="P:DNA replication"/>
    <property type="evidence" value="ECO:0007669"/>
    <property type="project" value="UniProtKB-KW"/>
</dbReference>
<dbReference type="EMBL" id="CP049331">
    <property type="protein sequence ID" value="QIH41756.1"/>
    <property type="molecule type" value="Genomic_DNA"/>
</dbReference>
<keyword evidence="5" id="KW-1185">Reference proteome</keyword>
<gene>
    <name evidence="4" type="ORF">G5S32_07035</name>
</gene>
<evidence type="ECO:0000256" key="3">
    <source>
        <dbReference type="ARBA" id="ARBA00030596"/>
    </source>
</evidence>
<evidence type="ECO:0000313" key="4">
    <source>
        <dbReference type="EMBL" id="QIH41756.1"/>
    </source>
</evidence>
<proteinExistence type="predicted"/>
<dbReference type="InterPro" id="IPR003512">
    <property type="entry name" value="Phage_M13_G5P_DNA-bd"/>
</dbReference>
<sequence length="53" mass="6017">MKLTLEKDQQAYAAGIYTPHSSSYAINNFGGLELKRFGMVLDAIDIKQQDIRR</sequence>
<reference evidence="4 5" key="1">
    <citation type="submission" date="2020-02" db="EMBL/GenBank/DDBJ databases">
        <title>A complete genome of a marine bacterium Vibrio sp. ZWAL4003 isolated from the mangrove sediment with the ability to degrade polysaccharides.</title>
        <authorList>
            <person name="Wu J."/>
            <person name="Qu W."/>
            <person name="Zeng R."/>
        </authorList>
    </citation>
    <scope>NUCLEOTIDE SEQUENCE [LARGE SCALE GENOMIC DNA]</scope>
    <source>
        <strain evidence="4 5">ZWAL4003</strain>
    </source>
</reference>
<dbReference type="Pfam" id="PF02303">
    <property type="entry name" value="Phage_DNA_bind"/>
    <property type="match status" value="1"/>
</dbReference>
<dbReference type="AlphaFoldDB" id="A0A6G7CI84"/>
<dbReference type="GO" id="GO:0003697">
    <property type="term" value="F:single-stranded DNA binding"/>
    <property type="evidence" value="ECO:0007669"/>
    <property type="project" value="InterPro"/>
</dbReference>
<accession>A0A6G7CI84</accession>
<dbReference type="InterPro" id="IPR012340">
    <property type="entry name" value="NA-bd_OB-fold"/>
</dbReference>
<evidence type="ECO:0000313" key="5">
    <source>
        <dbReference type="Proteomes" id="UP000503003"/>
    </source>
</evidence>
<protein>
    <recommendedName>
        <fullName evidence="3">Single-stranded DNA-binding protein</fullName>
    </recommendedName>
</protein>
<name>A0A6G7CI84_9VIBR</name>
<dbReference type="SUPFAM" id="SSF50249">
    <property type="entry name" value="Nucleic acid-binding proteins"/>
    <property type="match status" value="1"/>
</dbReference>
<evidence type="ECO:0000256" key="1">
    <source>
        <dbReference type="ARBA" id="ARBA00022705"/>
    </source>
</evidence>
<organism evidence="4 5">
    <name type="scientific">Vibrio ziniensis</name>
    <dbReference type="NCBI Taxonomy" id="2711221"/>
    <lineage>
        <taxon>Bacteria</taxon>
        <taxon>Pseudomonadati</taxon>
        <taxon>Pseudomonadota</taxon>
        <taxon>Gammaproteobacteria</taxon>
        <taxon>Vibrionales</taxon>
        <taxon>Vibrionaceae</taxon>
        <taxon>Vibrio</taxon>
    </lineage>
</organism>
<dbReference type="Proteomes" id="UP000503003">
    <property type="component" value="Chromosome 1"/>
</dbReference>
<dbReference type="RefSeq" id="WP_165311346.1">
    <property type="nucleotide sequence ID" value="NZ_CP049331.1"/>
</dbReference>
<keyword evidence="1" id="KW-0235">DNA replication</keyword>
<evidence type="ECO:0000256" key="2">
    <source>
        <dbReference type="ARBA" id="ARBA00023125"/>
    </source>
</evidence>
<dbReference type="KEGG" id="vzi:G5S32_07035"/>
<dbReference type="Gene3D" id="2.40.50.140">
    <property type="entry name" value="Nucleic acid-binding proteins"/>
    <property type="match status" value="1"/>
</dbReference>